<accession>A0ABM8AVC8</accession>
<organism evidence="2 3">
    <name type="scientific">Pseudodesulfovibrio portus</name>
    <dbReference type="NCBI Taxonomy" id="231439"/>
    <lineage>
        <taxon>Bacteria</taxon>
        <taxon>Pseudomonadati</taxon>
        <taxon>Thermodesulfobacteriota</taxon>
        <taxon>Desulfovibrionia</taxon>
        <taxon>Desulfovibrionales</taxon>
        <taxon>Desulfovibrionaceae</taxon>
    </lineage>
</organism>
<keyword evidence="1" id="KW-0472">Membrane</keyword>
<evidence type="ECO:0000313" key="3">
    <source>
        <dbReference type="Proteomes" id="UP001061361"/>
    </source>
</evidence>
<feature type="transmembrane region" description="Helical" evidence="1">
    <location>
        <begin position="65"/>
        <end position="83"/>
    </location>
</feature>
<protein>
    <submittedName>
        <fullName evidence="2">Uncharacterized protein</fullName>
    </submittedName>
</protein>
<dbReference type="Proteomes" id="UP001061361">
    <property type="component" value="Chromosome"/>
</dbReference>
<name>A0ABM8AVC8_9BACT</name>
<feature type="transmembrane region" description="Helical" evidence="1">
    <location>
        <begin position="12"/>
        <end position="34"/>
    </location>
</feature>
<reference evidence="2" key="1">
    <citation type="submission" date="2022-08" db="EMBL/GenBank/DDBJ databases">
        <title>Genome Sequence of the sulphate-reducing bacterium, Pseudodesulfovibrio portus JCM14722.</title>
        <authorList>
            <person name="Kondo R."/>
            <person name="Kataoka T."/>
        </authorList>
    </citation>
    <scope>NUCLEOTIDE SEQUENCE</scope>
    <source>
        <strain evidence="2">JCM 14722</strain>
    </source>
</reference>
<evidence type="ECO:0000313" key="2">
    <source>
        <dbReference type="EMBL" id="BDQ35485.1"/>
    </source>
</evidence>
<evidence type="ECO:0000256" key="1">
    <source>
        <dbReference type="SAM" id="Phobius"/>
    </source>
</evidence>
<sequence length="102" mass="11679">MDIKLLKNMFRHFFVGLGAITYLTLGFTLLYQYIGVVNEWPGVFLTVMHETSGDWWLNIDWSSPVLLGTFMCTTLAALIYAGLKRNDFGEYREPDVQSQSGF</sequence>
<keyword evidence="1" id="KW-0812">Transmembrane</keyword>
<dbReference type="EMBL" id="AP026708">
    <property type="protein sequence ID" value="BDQ35485.1"/>
    <property type="molecule type" value="Genomic_DNA"/>
</dbReference>
<proteinExistence type="predicted"/>
<dbReference type="RefSeq" id="WP_264982381.1">
    <property type="nucleotide sequence ID" value="NZ_AP026708.1"/>
</dbReference>
<gene>
    <name evidence="2" type="ORF">JCM14722_30270</name>
</gene>
<keyword evidence="3" id="KW-1185">Reference proteome</keyword>
<keyword evidence="1" id="KW-1133">Transmembrane helix</keyword>